<reference evidence="1" key="1">
    <citation type="submission" date="2014-11" db="EMBL/GenBank/DDBJ databases">
        <authorList>
            <person name="Amaro Gonzalez C."/>
        </authorList>
    </citation>
    <scope>NUCLEOTIDE SEQUENCE</scope>
</reference>
<protein>
    <submittedName>
        <fullName evidence="1">Uncharacterized protein</fullName>
    </submittedName>
</protein>
<dbReference type="AlphaFoldDB" id="A0A0E9P6A3"/>
<accession>A0A0E9P6A3</accession>
<proteinExistence type="predicted"/>
<name>A0A0E9P6A3_ANGAN</name>
<reference evidence="1" key="2">
    <citation type="journal article" date="2015" name="Fish Shellfish Immunol.">
        <title>Early steps in the European eel (Anguilla anguilla)-Vibrio vulnificus interaction in the gills: Role of the RtxA13 toxin.</title>
        <authorList>
            <person name="Callol A."/>
            <person name="Pajuelo D."/>
            <person name="Ebbesson L."/>
            <person name="Teles M."/>
            <person name="MacKenzie S."/>
            <person name="Amaro C."/>
        </authorList>
    </citation>
    <scope>NUCLEOTIDE SEQUENCE</scope>
</reference>
<organism evidence="1">
    <name type="scientific">Anguilla anguilla</name>
    <name type="common">European freshwater eel</name>
    <name type="synonym">Muraena anguilla</name>
    <dbReference type="NCBI Taxonomy" id="7936"/>
    <lineage>
        <taxon>Eukaryota</taxon>
        <taxon>Metazoa</taxon>
        <taxon>Chordata</taxon>
        <taxon>Craniata</taxon>
        <taxon>Vertebrata</taxon>
        <taxon>Euteleostomi</taxon>
        <taxon>Actinopterygii</taxon>
        <taxon>Neopterygii</taxon>
        <taxon>Teleostei</taxon>
        <taxon>Anguilliformes</taxon>
        <taxon>Anguillidae</taxon>
        <taxon>Anguilla</taxon>
    </lineage>
</organism>
<dbReference type="EMBL" id="GBXM01108456">
    <property type="protein sequence ID" value="JAH00121.1"/>
    <property type="molecule type" value="Transcribed_RNA"/>
</dbReference>
<sequence>MKVYTPTSSCRLESLESSICVTRSD</sequence>
<evidence type="ECO:0000313" key="1">
    <source>
        <dbReference type="EMBL" id="JAH00121.1"/>
    </source>
</evidence>